<dbReference type="Proteomes" id="UP000030907">
    <property type="component" value="Chromosome"/>
</dbReference>
<dbReference type="STRING" id="1515612.SKP52_11860"/>
<dbReference type="Pfam" id="PF20126">
    <property type="entry name" value="TumE"/>
    <property type="match status" value="1"/>
</dbReference>
<dbReference type="HOGENOM" id="CLU_166635_0_0_5"/>
<accession>A0A0A7PJ83</accession>
<dbReference type="InterPro" id="IPR045397">
    <property type="entry name" value="TumE-like"/>
</dbReference>
<dbReference type="KEGG" id="sphk:SKP52_11860"/>
<dbReference type="EMBL" id="CP009122">
    <property type="protein sequence ID" value="AJA09268.1"/>
    <property type="molecule type" value="Genomic_DNA"/>
</dbReference>
<gene>
    <name evidence="1" type="ORF">SKP52_11860</name>
</gene>
<evidence type="ECO:0000313" key="1">
    <source>
        <dbReference type="EMBL" id="AJA09268.1"/>
    </source>
</evidence>
<proteinExistence type="predicted"/>
<keyword evidence="2" id="KW-1185">Reference proteome</keyword>
<dbReference type="AlphaFoldDB" id="A0A0A7PJ83"/>
<protein>
    <submittedName>
        <fullName evidence="1">Uncharacterized protein</fullName>
    </submittedName>
</protein>
<reference evidence="1 2" key="1">
    <citation type="journal article" date="2015" name="Int. J. Syst. Evol. Microbiol.">
        <title>Description of Sphingopyxis fribergensis sp. nov. - a soil bacterium with the ability to degrade styrene and phenylacetic acid.</title>
        <authorList>
            <person name="Oelschlagel M."/>
            <person name="Ruckert C."/>
            <person name="Kalinowski J."/>
            <person name="Schmidt G."/>
            <person name="Schlomann M."/>
            <person name="Tischler D."/>
        </authorList>
    </citation>
    <scope>NUCLEOTIDE SEQUENCE [LARGE SCALE GENOMIC DNA]</scope>
    <source>
        <strain evidence="1 2">Kp5.2</strain>
    </source>
</reference>
<evidence type="ECO:0000313" key="2">
    <source>
        <dbReference type="Proteomes" id="UP000030907"/>
    </source>
</evidence>
<sequence>MESLTTRLVVGSKSNMKAGPLLHERHQLSAEAFVELRIWRVPRRVPGSNHDLKYALAYVVGGICVLRYDNEAGKGDHRHVGKSETPYAFTTPAALLADFWKDVDQWKPE</sequence>
<name>A0A0A7PJ83_9SPHN</name>
<organism evidence="1 2">
    <name type="scientific">Sphingopyxis fribergensis</name>
    <dbReference type="NCBI Taxonomy" id="1515612"/>
    <lineage>
        <taxon>Bacteria</taxon>
        <taxon>Pseudomonadati</taxon>
        <taxon>Pseudomonadota</taxon>
        <taxon>Alphaproteobacteria</taxon>
        <taxon>Sphingomonadales</taxon>
        <taxon>Sphingomonadaceae</taxon>
        <taxon>Sphingopyxis</taxon>
    </lineage>
</organism>